<accession>A0A811MMZ0</accession>
<gene>
    <name evidence="2" type="ORF">NCGR_LOCUS4399</name>
</gene>
<dbReference type="AlphaFoldDB" id="A0A811MMZ0"/>
<name>A0A811MMZ0_9POAL</name>
<evidence type="ECO:0000313" key="2">
    <source>
        <dbReference type="EMBL" id="CAD6206720.1"/>
    </source>
</evidence>
<evidence type="ECO:0000256" key="1">
    <source>
        <dbReference type="SAM" id="MobiDB-lite"/>
    </source>
</evidence>
<protein>
    <submittedName>
        <fullName evidence="2">Uncharacterized protein</fullName>
    </submittedName>
</protein>
<dbReference type="EMBL" id="CAJGYO010000001">
    <property type="protein sequence ID" value="CAD6206720.1"/>
    <property type="molecule type" value="Genomic_DNA"/>
</dbReference>
<sequence length="275" mass="30956">MSPSSASSIPHLPEPITPPKDEKQQPRIQPHATPMTHLQTIEDASDLQLLEDDDQISLLPRLLRISRKEMFALAAKELKLTIQSEATTQTDDGMFVSRLTLGNMLARVSYDIETKEFIGSAAISKNLAIENAYHSILRYLENEKRIEIDDYNAERVSELKGDMFFSKTWLMLFEDKAKKLKQYISAKNTALQRGFHSFNSVCLEKSSMVPLLACKQASPAKKRARQQPICSSDNTDPSSVYSKLSMTLSKLRAELLRLLEPADQDMSPPSEHATT</sequence>
<proteinExistence type="predicted"/>
<comment type="caution">
    <text evidence="2">The sequence shown here is derived from an EMBL/GenBank/DDBJ whole genome shotgun (WGS) entry which is preliminary data.</text>
</comment>
<feature type="region of interest" description="Disordered" evidence="1">
    <location>
        <begin position="1"/>
        <end position="31"/>
    </location>
</feature>
<keyword evidence="3" id="KW-1185">Reference proteome</keyword>
<organism evidence="2 3">
    <name type="scientific">Miscanthus lutarioriparius</name>
    <dbReference type="NCBI Taxonomy" id="422564"/>
    <lineage>
        <taxon>Eukaryota</taxon>
        <taxon>Viridiplantae</taxon>
        <taxon>Streptophyta</taxon>
        <taxon>Embryophyta</taxon>
        <taxon>Tracheophyta</taxon>
        <taxon>Spermatophyta</taxon>
        <taxon>Magnoliopsida</taxon>
        <taxon>Liliopsida</taxon>
        <taxon>Poales</taxon>
        <taxon>Poaceae</taxon>
        <taxon>PACMAD clade</taxon>
        <taxon>Panicoideae</taxon>
        <taxon>Andropogonodae</taxon>
        <taxon>Andropogoneae</taxon>
        <taxon>Saccharinae</taxon>
        <taxon>Miscanthus</taxon>
    </lineage>
</organism>
<reference evidence="2" key="1">
    <citation type="submission" date="2020-10" db="EMBL/GenBank/DDBJ databases">
        <authorList>
            <person name="Han B."/>
            <person name="Lu T."/>
            <person name="Zhao Q."/>
            <person name="Huang X."/>
            <person name="Zhao Y."/>
        </authorList>
    </citation>
    <scope>NUCLEOTIDE SEQUENCE</scope>
</reference>
<dbReference type="Proteomes" id="UP000604825">
    <property type="component" value="Unassembled WGS sequence"/>
</dbReference>
<evidence type="ECO:0000313" key="3">
    <source>
        <dbReference type="Proteomes" id="UP000604825"/>
    </source>
</evidence>